<keyword evidence="2" id="KW-1185">Reference proteome</keyword>
<feature type="non-terminal residue" evidence="1">
    <location>
        <position position="1"/>
    </location>
</feature>
<dbReference type="EMBL" id="JAHRIM010051051">
    <property type="protein sequence ID" value="MEQ2269118.1"/>
    <property type="molecule type" value="Genomic_DNA"/>
</dbReference>
<proteinExistence type="predicted"/>
<accession>A0ABV0WHP0</accession>
<evidence type="ECO:0000313" key="2">
    <source>
        <dbReference type="Proteomes" id="UP001444071"/>
    </source>
</evidence>
<dbReference type="Proteomes" id="UP001444071">
    <property type="component" value="Unassembled WGS sequence"/>
</dbReference>
<protein>
    <submittedName>
        <fullName evidence="1">Uncharacterized protein</fullName>
    </submittedName>
</protein>
<sequence length="53" mass="6009">THPVMTSCDLPKILSPSSLNYASKSRTTVKDMEHFYDPDSKENMDYNTVSNPD</sequence>
<organism evidence="1 2">
    <name type="scientific">Xenotaenia resolanae</name>
    <dbReference type="NCBI Taxonomy" id="208358"/>
    <lineage>
        <taxon>Eukaryota</taxon>
        <taxon>Metazoa</taxon>
        <taxon>Chordata</taxon>
        <taxon>Craniata</taxon>
        <taxon>Vertebrata</taxon>
        <taxon>Euteleostomi</taxon>
        <taxon>Actinopterygii</taxon>
        <taxon>Neopterygii</taxon>
        <taxon>Teleostei</taxon>
        <taxon>Neoteleostei</taxon>
        <taxon>Acanthomorphata</taxon>
        <taxon>Ovalentaria</taxon>
        <taxon>Atherinomorphae</taxon>
        <taxon>Cyprinodontiformes</taxon>
        <taxon>Goodeidae</taxon>
        <taxon>Xenotaenia</taxon>
    </lineage>
</organism>
<evidence type="ECO:0000313" key="1">
    <source>
        <dbReference type="EMBL" id="MEQ2269118.1"/>
    </source>
</evidence>
<comment type="caution">
    <text evidence="1">The sequence shown here is derived from an EMBL/GenBank/DDBJ whole genome shotgun (WGS) entry which is preliminary data.</text>
</comment>
<reference evidence="1 2" key="1">
    <citation type="submission" date="2021-06" db="EMBL/GenBank/DDBJ databases">
        <authorList>
            <person name="Palmer J.M."/>
        </authorList>
    </citation>
    <scope>NUCLEOTIDE SEQUENCE [LARGE SCALE GENOMIC DNA]</scope>
    <source>
        <strain evidence="1 2">XR_2019</strain>
        <tissue evidence="1">Muscle</tissue>
    </source>
</reference>
<name>A0ABV0WHP0_9TELE</name>
<gene>
    <name evidence="1" type="ORF">XENORESO_022247</name>
</gene>